<dbReference type="SUPFAM" id="SSF52317">
    <property type="entry name" value="Class I glutamine amidotransferase-like"/>
    <property type="match status" value="1"/>
</dbReference>
<dbReference type="InterPro" id="IPR006221">
    <property type="entry name" value="TrpG/PapA_dom"/>
</dbReference>
<keyword evidence="3" id="KW-0808">Transferase</keyword>
<dbReference type="PRINTS" id="PR00097">
    <property type="entry name" value="ANTSNTHASEII"/>
</dbReference>
<keyword evidence="1" id="KW-0315">Glutamine amidotransferase</keyword>
<keyword evidence="3" id="KW-0032">Aminotransferase</keyword>
<feature type="domain" description="Glutamine amidotransferase" evidence="2">
    <location>
        <begin position="3"/>
        <end position="185"/>
    </location>
</feature>
<accession>A0A5C5VC05</accession>
<dbReference type="GO" id="GO:0004049">
    <property type="term" value="F:anthranilate synthase activity"/>
    <property type="evidence" value="ECO:0007669"/>
    <property type="project" value="TreeGrafter"/>
</dbReference>
<dbReference type="AlphaFoldDB" id="A0A5C5VC05"/>
<dbReference type="GO" id="GO:0005829">
    <property type="term" value="C:cytosol"/>
    <property type="evidence" value="ECO:0007669"/>
    <property type="project" value="TreeGrafter"/>
</dbReference>
<dbReference type="GO" id="GO:0000162">
    <property type="term" value="P:L-tryptophan biosynthetic process"/>
    <property type="evidence" value="ECO:0007669"/>
    <property type="project" value="TreeGrafter"/>
</dbReference>
<dbReference type="PRINTS" id="PR00099">
    <property type="entry name" value="CPSGATASE"/>
</dbReference>
<dbReference type="InterPro" id="IPR050472">
    <property type="entry name" value="Anth_synth/Amidotransfase"/>
</dbReference>
<dbReference type="Gene3D" id="3.40.50.880">
    <property type="match status" value="1"/>
</dbReference>
<gene>
    <name evidence="3" type="primary">pabA_1</name>
    <name evidence="3" type="ORF">KOR34_03750</name>
</gene>
<keyword evidence="4" id="KW-1185">Reference proteome</keyword>
<dbReference type="Proteomes" id="UP000316714">
    <property type="component" value="Unassembled WGS sequence"/>
</dbReference>
<dbReference type="FunFam" id="3.40.50.880:FF:000003">
    <property type="entry name" value="Anthranilate synthase component II"/>
    <property type="match status" value="1"/>
</dbReference>
<dbReference type="OrthoDB" id="9804328at2"/>
<dbReference type="CDD" id="cd01743">
    <property type="entry name" value="GATase1_Anthranilate_Synthase"/>
    <property type="match status" value="1"/>
</dbReference>
<dbReference type="InterPro" id="IPR029062">
    <property type="entry name" value="Class_I_gatase-like"/>
</dbReference>
<dbReference type="GO" id="GO:0046820">
    <property type="term" value="F:4-amino-4-deoxychorismate synthase activity"/>
    <property type="evidence" value="ECO:0007669"/>
    <property type="project" value="UniProtKB-EC"/>
</dbReference>
<evidence type="ECO:0000259" key="2">
    <source>
        <dbReference type="Pfam" id="PF00117"/>
    </source>
</evidence>
<reference evidence="3 4" key="1">
    <citation type="submission" date="2019-02" db="EMBL/GenBank/DDBJ databases">
        <title>Deep-cultivation of Planctomycetes and their phenomic and genomic characterization uncovers novel biology.</title>
        <authorList>
            <person name="Wiegand S."/>
            <person name="Jogler M."/>
            <person name="Boedeker C."/>
            <person name="Pinto D."/>
            <person name="Vollmers J."/>
            <person name="Rivas-Marin E."/>
            <person name="Kohn T."/>
            <person name="Peeters S.H."/>
            <person name="Heuer A."/>
            <person name="Rast P."/>
            <person name="Oberbeckmann S."/>
            <person name="Bunk B."/>
            <person name="Jeske O."/>
            <person name="Meyerdierks A."/>
            <person name="Storesund J.E."/>
            <person name="Kallscheuer N."/>
            <person name="Luecker S."/>
            <person name="Lage O.M."/>
            <person name="Pohl T."/>
            <person name="Merkel B.J."/>
            <person name="Hornburger P."/>
            <person name="Mueller R.-W."/>
            <person name="Bruemmer F."/>
            <person name="Labrenz M."/>
            <person name="Spormann A.M."/>
            <person name="Op Den Camp H."/>
            <person name="Overmann J."/>
            <person name="Amann R."/>
            <person name="Jetten M.S.M."/>
            <person name="Mascher T."/>
            <person name="Medema M.H."/>
            <person name="Devos D.P."/>
            <person name="Kaster A.-K."/>
            <person name="Ovreas L."/>
            <person name="Rohde M."/>
            <person name="Galperin M.Y."/>
            <person name="Jogler C."/>
        </authorList>
    </citation>
    <scope>NUCLEOTIDE SEQUENCE [LARGE SCALE GENOMIC DNA]</scope>
    <source>
        <strain evidence="3 4">KOR34</strain>
    </source>
</reference>
<dbReference type="RefSeq" id="WP_146561693.1">
    <property type="nucleotide sequence ID" value="NZ_SIHJ01000001.1"/>
</dbReference>
<evidence type="ECO:0000313" key="3">
    <source>
        <dbReference type="EMBL" id="TWT35483.1"/>
    </source>
</evidence>
<protein>
    <submittedName>
        <fullName evidence="3">Aminodeoxychorismate/anthranilate synthase component 2</fullName>
        <ecNumber evidence="3">2.6.1.85</ecNumber>
    </submittedName>
</protein>
<dbReference type="PROSITE" id="PS51273">
    <property type="entry name" value="GATASE_TYPE_1"/>
    <property type="match status" value="1"/>
</dbReference>
<dbReference type="EMBL" id="SIHJ01000001">
    <property type="protein sequence ID" value="TWT35483.1"/>
    <property type="molecule type" value="Genomic_DNA"/>
</dbReference>
<evidence type="ECO:0000313" key="4">
    <source>
        <dbReference type="Proteomes" id="UP000316714"/>
    </source>
</evidence>
<sequence>MILLIDNYDSFVHNLARHFRLLGCETRVVRNDAISTDQVRQLAPQAVVLSPGPCTPDEAGVSLELVRRLHNELPLLGICLGHQAIVAALGSRVVRSQRPIHGQASTIRHDGQGVFDGLPSPMRCGRYHSLVAAEESLPPELVASAWTDDGVLMSVRHRTLPVVGLQFHPESILTDHGLPLLDNFVRMSAPRCTPVTGGV</sequence>
<proteinExistence type="predicted"/>
<dbReference type="InterPro" id="IPR017926">
    <property type="entry name" value="GATASE"/>
</dbReference>
<organism evidence="3 4">
    <name type="scientific">Posidoniimonas corsicana</name>
    <dbReference type="NCBI Taxonomy" id="1938618"/>
    <lineage>
        <taxon>Bacteria</taxon>
        <taxon>Pseudomonadati</taxon>
        <taxon>Planctomycetota</taxon>
        <taxon>Planctomycetia</taxon>
        <taxon>Pirellulales</taxon>
        <taxon>Lacipirellulaceae</taxon>
        <taxon>Posidoniimonas</taxon>
    </lineage>
</organism>
<dbReference type="EC" id="2.6.1.85" evidence="3"/>
<dbReference type="PANTHER" id="PTHR43418:SF4">
    <property type="entry name" value="MULTIFUNCTIONAL TRYPTOPHAN BIOSYNTHESIS PROTEIN"/>
    <property type="match status" value="1"/>
</dbReference>
<dbReference type="Pfam" id="PF00117">
    <property type="entry name" value="GATase"/>
    <property type="match status" value="1"/>
</dbReference>
<name>A0A5C5VC05_9BACT</name>
<comment type="caution">
    <text evidence="3">The sequence shown here is derived from an EMBL/GenBank/DDBJ whole genome shotgun (WGS) entry which is preliminary data.</text>
</comment>
<dbReference type="PRINTS" id="PR00096">
    <property type="entry name" value="GATASE"/>
</dbReference>
<evidence type="ECO:0000256" key="1">
    <source>
        <dbReference type="ARBA" id="ARBA00022962"/>
    </source>
</evidence>
<dbReference type="NCBIfam" id="TIGR00566">
    <property type="entry name" value="trpG_papA"/>
    <property type="match status" value="1"/>
</dbReference>
<dbReference type="PANTHER" id="PTHR43418">
    <property type="entry name" value="MULTIFUNCTIONAL TRYPTOPHAN BIOSYNTHESIS PROTEIN-RELATED"/>
    <property type="match status" value="1"/>
</dbReference>